<dbReference type="EMBL" id="LAZR01020086">
    <property type="protein sequence ID" value="KKL90155.1"/>
    <property type="molecule type" value="Genomic_DNA"/>
</dbReference>
<name>A0A0F9I8L4_9ZZZZ</name>
<sequence>MMGVVGRLGQRMRLYEIEPLVAALLDAANFPFFIEDFLEDRGNLFIHQTDTFTSTNARLWTTFGRMNTTGPPRTFGGSMAFST</sequence>
<gene>
    <name evidence="1" type="ORF">LCGC14_1907510</name>
</gene>
<evidence type="ECO:0000313" key="1">
    <source>
        <dbReference type="EMBL" id="KKL90155.1"/>
    </source>
</evidence>
<reference evidence="1" key="1">
    <citation type="journal article" date="2015" name="Nature">
        <title>Complex archaea that bridge the gap between prokaryotes and eukaryotes.</title>
        <authorList>
            <person name="Spang A."/>
            <person name="Saw J.H."/>
            <person name="Jorgensen S.L."/>
            <person name="Zaremba-Niedzwiedzka K."/>
            <person name="Martijn J."/>
            <person name="Lind A.E."/>
            <person name="van Eijk R."/>
            <person name="Schleper C."/>
            <person name="Guy L."/>
            <person name="Ettema T.J."/>
        </authorList>
    </citation>
    <scope>NUCLEOTIDE SEQUENCE</scope>
</reference>
<comment type="caution">
    <text evidence="1">The sequence shown here is derived from an EMBL/GenBank/DDBJ whole genome shotgun (WGS) entry which is preliminary data.</text>
</comment>
<proteinExistence type="predicted"/>
<accession>A0A0F9I8L4</accession>
<organism evidence="1">
    <name type="scientific">marine sediment metagenome</name>
    <dbReference type="NCBI Taxonomy" id="412755"/>
    <lineage>
        <taxon>unclassified sequences</taxon>
        <taxon>metagenomes</taxon>
        <taxon>ecological metagenomes</taxon>
    </lineage>
</organism>
<protein>
    <submittedName>
        <fullName evidence="1">Uncharacterized protein</fullName>
    </submittedName>
</protein>
<dbReference type="AlphaFoldDB" id="A0A0F9I8L4"/>